<evidence type="ECO:0000256" key="1">
    <source>
        <dbReference type="SAM" id="SignalP"/>
    </source>
</evidence>
<evidence type="ECO:0000259" key="2">
    <source>
        <dbReference type="Pfam" id="PF07589"/>
    </source>
</evidence>
<dbReference type="InterPro" id="IPR013424">
    <property type="entry name" value="Ice-binding_C"/>
</dbReference>
<organism evidence="3 4">
    <name type="scientific">Crocosphaera watsonii WH 8501</name>
    <dbReference type="NCBI Taxonomy" id="165597"/>
    <lineage>
        <taxon>Bacteria</taxon>
        <taxon>Bacillati</taxon>
        <taxon>Cyanobacteriota</taxon>
        <taxon>Cyanophyceae</taxon>
        <taxon>Oscillatoriophycideae</taxon>
        <taxon>Chroococcales</taxon>
        <taxon>Aphanothecaceae</taxon>
        <taxon>Crocosphaera</taxon>
    </lineage>
</organism>
<dbReference type="Proteomes" id="UP000003922">
    <property type="component" value="Unassembled WGS sequence"/>
</dbReference>
<keyword evidence="1" id="KW-0732">Signal</keyword>
<dbReference type="RefSeq" id="WP_007305578.1">
    <property type="nucleotide sequence ID" value="NZ_AADV02000016.1"/>
</dbReference>
<reference evidence="3" key="3">
    <citation type="submission" date="2016-12" db="EMBL/GenBank/DDBJ databases">
        <title>Annotation of the draft genome assembly of Crocosphaera watsonii WH 8501.</title>
        <authorList>
            <consortium name="US DOE Joint Genome Institute (JGI-ORNL)"/>
            <person name="Larimer F."/>
            <person name="Land M."/>
        </authorList>
    </citation>
    <scope>NUCLEOTIDE SEQUENCE</scope>
    <source>
        <strain evidence="3">WH 8501</strain>
    </source>
</reference>
<reference evidence="3" key="2">
    <citation type="submission" date="2005-06" db="EMBL/GenBank/DDBJ databases">
        <title>Sequencing of the draft genome and assembly of Crocosphaera watsonii WH 8501.</title>
        <authorList>
            <consortium name="US DOE Joint Genome Institute (JGI-PGF)"/>
            <person name="Copeland A."/>
            <person name="Lucas S."/>
            <person name="Lapidus A."/>
            <person name="Barry K."/>
            <person name="Detter C."/>
            <person name="Glavina T."/>
            <person name="Hammon N."/>
            <person name="Israni S."/>
            <person name="Pitluck S."/>
            <person name="Richardson P."/>
        </authorList>
    </citation>
    <scope>NUCLEOTIDE SEQUENCE [LARGE SCALE GENOMIC DNA]</scope>
    <source>
        <strain evidence="3">WH 8501</strain>
    </source>
</reference>
<keyword evidence="4" id="KW-1185">Reference proteome</keyword>
<dbReference type="Pfam" id="PF07589">
    <property type="entry name" value="PEP-CTERM"/>
    <property type="match status" value="1"/>
</dbReference>
<evidence type="ECO:0000313" key="4">
    <source>
        <dbReference type="Proteomes" id="UP000003922"/>
    </source>
</evidence>
<proteinExistence type="predicted"/>
<evidence type="ECO:0000313" key="3">
    <source>
        <dbReference type="EMBL" id="EAM50753.1"/>
    </source>
</evidence>
<gene>
    <name evidence="3" type="ORF">CwatDRAFT_3880</name>
</gene>
<feature type="chain" id="PRO_5004235698" description="Ice-binding protein C-terminal domain-containing protein" evidence="1">
    <location>
        <begin position="25"/>
        <end position="288"/>
    </location>
</feature>
<reference evidence="3" key="1">
    <citation type="submission" date="2004-02" db="EMBL/GenBank/DDBJ databases">
        <authorList>
            <consortium name="DOE Joint Genome Institute"/>
        </authorList>
    </citation>
    <scope>NUCLEOTIDE SEQUENCE [LARGE SCALE GENOMIC DNA]</scope>
    <source>
        <strain evidence="3">WH 8501</strain>
    </source>
</reference>
<name>Q4C3M7_CROWT</name>
<sequence>MLKQQAIIYSSILATLVSGTAAQAAFLNVSGKPPIDLQGEVNGHTFDYTIRPLDELLDGGVPTGEYRYDILDPFYVNLEIGDVSTTEPVGVDNVRYNSFEAILDPRGAFGAVFTDHGDPSEFTQTFDFPEFDPTLFTSPTEPIFFGASIGGAISDINGLGVSLEPITTIQPKTLRATLFDVDDDEVATIDIGDALNEPGVGTGTFVYGPFNFPAADNPVFGVCADGCGRVELSLAFEGSGGGDIYVLTGTYDVFGSSTNPETVPEPSTVVSLISLSVLGLAFSRRKQG</sequence>
<feature type="domain" description="Ice-binding protein C-terminal" evidence="2">
    <location>
        <begin position="262"/>
        <end position="285"/>
    </location>
</feature>
<feature type="signal peptide" evidence="1">
    <location>
        <begin position="1"/>
        <end position="24"/>
    </location>
</feature>
<dbReference type="AlphaFoldDB" id="Q4C3M7"/>
<dbReference type="NCBIfam" id="TIGR02595">
    <property type="entry name" value="PEP_CTERM"/>
    <property type="match status" value="1"/>
</dbReference>
<accession>Q4C3M7</accession>
<comment type="caution">
    <text evidence="3">The sequence shown here is derived from an EMBL/GenBank/DDBJ whole genome shotgun (WGS) entry which is preliminary data.</text>
</comment>
<dbReference type="EMBL" id="AADV02000016">
    <property type="protein sequence ID" value="EAM50753.1"/>
    <property type="molecule type" value="Genomic_DNA"/>
</dbReference>
<protein>
    <recommendedName>
        <fullName evidence="2">Ice-binding protein C-terminal domain-containing protein</fullName>
    </recommendedName>
</protein>
<dbReference type="KEGG" id="cwa:CwatDRAFT_3880"/>